<dbReference type="AlphaFoldDB" id="A0AA40C9B3"/>
<evidence type="ECO:0000256" key="3">
    <source>
        <dbReference type="ARBA" id="ARBA00022692"/>
    </source>
</evidence>
<keyword evidence="6" id="KW-0406">Ion transport</keyword>
<organism evidence="7 8">
    <name type="scientific">Bombardia bombarda</name>
    <dbReference type="NCBI Taxonomy" id="252184"/>
    <lineage>
        <taxon>Eukaryota</taxon>
        <taxon>Fungi</taxon>
        <taxon>Dikarya</taxon>
        <taxon>Ascomycota</taxon>
        <taxon>Pezizomycotina</taxon>
        <taxon>Sordariomycetes</taxon>
        <taxon>Sordariomycetidae</taxon>
        <taxon>Sordariales</taxon>
        <taxon>Lasiosphaeriaceae</taxon>
        <taxon>Bombardia</taxon>
    </lineage>
</organism>
<evidence type="ECO:0000256" key="5">
    <source>
        <dbReference type="ARBA" id="ARBA00023136"/>
    </source>
</evidence>
<evidence type="ECO:0000313" key="8">
    <source>
        <dbReference type="Proteomes" id="UP001174934"/>
    </source>
</evidence>
<dbReference type="GO" id="GO:0005375">
    <property type="term" value="F:copper ion transmembrane transporter activity"/>
    <property type="evidence" value="ECO:0007669"/>
    <property type="project" value="UniProtKB-UniRule"/>
</dbReference>
<accession>A0AA40C9B3</accession>
<keyword evidence="6" id="KW-0186">Copper</keyword>
<sequence>MLFAMPRNAMDAEIWTIPSAAARAVDRTIHPLGRRWSGLCQNEEFWNWRTIDTCLLTSSWYITSHGIFALSCLGVVALTLLLEFLRRISKDYDRYLLSRGSEGAPQYRPGCWEQAGRAFLFMLQVANAYILILLAVHYNGYIILCIVLGSYFGFYVFRWEYLRAAVAPSPLAQSRNIGCSCGVCSCPPGQCRCANCACGGPAHASAGSQ</sequence>
<reference evidence="7" key="1">
    <citation type="submission" date="2023-06" db="EMBL/GenBank/DDBJ databases">
        <title>Genome-scale phylogeny and comparative genomics of the fungal order Sordariales.</title>
        <authorList>
            <consortium name="Lawrence Berkeley National Laboratory"/>
            <person name="Hensen N."/>
            <person name="Bonometti L."/>
            <person name="Westerberg I."/>
            <person name="Brannstrom I.O."/>
            <person name="Guillou S."/>
            <person name="Cros-Aarteil S."/>
            <person name="Calhoun S."/>
            <person name="Haridas S."/>
            <person name="Kuo A."/>
            <person name="Mondo S."/>
            <person name="Pangilinan J."/>
            <person name="Riley R."/>
            <person name="LaButti K."/>
            <person name="Andreopoulos B."/>
            <person name="Lipzen A."/>
            <person name="Chen C."/>
            <person name="Yanf M."/>
            <person name="Daum C."/>
            <person name="Ng V."/>
            <person name="Clum A."/>
            <person name="Steindorff A."/>
            <person name="Ohm R."/>
            <person name="Martin F."/>
            <person name="Silar P."/>
            <person name="Natvig D."/>
            <person name="Lalanne C."/>
            <person name="Gautier V."/>
            <person name="Ament-velasquez S.L."/>
            <person name="Kruys A."/>
            <person name="Hutchinson M.I."/>
            <person name="Powell A.J."/>
            <person name="Barry K."/>
            <person name="Miller A.N."/>
            <person name="Grigoriev I.V."/>
            <person name="Debuchy R."/>
            <person name="Gladieux P."/>
            <person name="Thoren M.H."/>
            <person name="Johannesson H."/>
        </authorList>
    </citation>
    <scope>NUCLEOTIDE SEQUENCE</scope>
    <source>
        <strain evidence="7">SMH3391-2</strain>
    </source>
</reference>
<keyword evidence="6" id="KW-0813">Transport</keyword>
<comment type="subcellular location">
    <subcellularLocation>
        <location evidence="1 6">Membrane</location>
        <topology evidence="1 6">Multi-pass membrane protein</topology>
    </subcellularLocation>
</comment>
<evidence type="ECO:0000256" key="1">
    <source>
        <dbReference type="ARBA" id="ARBA00004141"/>
    </source>
</evidence>
<dbReference type="InterPro" id="IPR007274">
    <property type="entry name" value="Cop_transporter"/>
</dbReference>
<dbReference type="EMBL" id="JAULSR010000002">
    <property type="protein sequence ID" value="KAK0630231.1"/>
    <property type="molecule type" value="Genomic_DNA"/>
</dbReference>
<evidence type="ECO:0000313" key="7">
    <source>
        <dbReference type="EMBL" id="KAK0630231.1"/>
    </source>
</evidence>
<keyword evidence="3 6" id="KW-0812">Transmembrane</keyword>
<keyword evidence="5 6" id="KW-0472">Membrane</keyword>
<gene>
    <name evidence="7" type="ORF">B0T17DRAFT_216322</name>
</gene>
<dbReference type="GO" id="GO:0016020">
    <property type="term" value="C:membrane"/>
    <property type="evidence" value="ECO:0007669"/>
    <property type="project" value="UniProtKB-SubCell"/>
</dbReference>
<keyword evidence="4 6" id="KW-1133">Transmembrane helix</keyword>
<protein>
    <recommendedName>
        <fullName evidence="6">Copper transport protein</fullName>
    </recommendedName>
</protein>
<keyword evidence="8" id="KW-1185">Reference proteome</keyword>
<dbReference type="PANTHER" id="PTHR12483:SF73">
    <property type="entry name" value="COPPER TRANSPORT PROTEIN CTR3"/>
    <property type="match status" value="1"/>
</dbReference>
<feature type="transmembrane region" description="Helical" evidence="6">
    <location>
        <begin position="66"/>
        <end position="85"/>
    </location>
</feature>
<evidence type="ECO:0000256" key="2">
    <source>
        <dbReference type="ARBA" id="ARBA00006921"/>
    </source>
</evidence>
<proteinExistence type="inferred from homology"/>
<feature type="transmembrane region" description="Helical" evidence="6">
    <location>
        <begin position="118"/>
        <end position="135"/>
    </location>
</feature>
<comment type="similarity">
    <text evidence="2 6">Belongs to the copper transporter (Ctr) (TC 1.A.56) family. SLC31A subfamily.</text>
</comment>
<name>A0AA40C9B3_9PEZI</name>
<comment type="caution">
    <text evidence="7">The sequence shown here is derived from an EMBL/GenBank/DDBJ whole genome shotgun (WGS) entry which is preliminary data.</text>
</comment>
<dbReference type="Pfam" id="PF04145">
    <property type="entry name" value="Ctr"/>
    <property type="match status" value="2"/>
</dbReference>
<evidence type="ECO:0000256" key="4">
    <source>
        <dbReference type="ARBA" id="ARBA00022989"/>
    </source>
</evidence>
<evidence type="ECO:0000256" key="6">
    <source>
        <dbReference type="RuleBase" id="RU367022"/>
    </source>
</evidence>
<dbReference type="Proteomes" id="UP001174934">
    <property type="component" value="Unassembled WGS sequence"/>
</dbReference>
<dbReference type="PANTHER" id="PTHR12483">
    <property type="entry name" value="SOLUTE CARRIER FAMILY 31 COPPER TRANSPORTERS"/>
    <property type="match status" value="1"/>
</dbReference>
<keyword evidence="6" id="KW-0187">Copper transport</keyword>
<feature type="transmembrane region" description="Helical" evidence="6">
    <location>
        <begin position="141"/>
        <end position="157"/>
    </location>
</feature>